<name>A0A9X0C605_9EURO</name>
<comment type="caution">
    <text evidence="3">The sequence shown here is derived from an EMBL/GenBank/DDBJ whole genome shotgun (WGS) entry which is preliminary data.</text>
</comment>
<evidence type="ECO:0000256" key="1">
    <source>
        <dbReference type="SAM" id="MobiDB-lite"/>
    </source>
</evidence>
<dbReference type="EMBL" id="JAPWDS010000003">
    <property type="protein sequence ID" value="KAJ5503392.1"/>
    <property type="molecule type" value="Genomic_DNA"/>
</dbReference>
<proteinExistence type="predicted"/>
<dbReference type="Proteomes" id="UP001149954">
    <property type="component" value="Unassembled WGS sequence"/>
</dbReference>
<feature type="domain" description="Myb-like DNA-binding" evidence="2">
    <location>
        <begin position="50"/>
        <end position="91"/>
    </location>
</feature>
<reference evidence="3" key="2">
    <citation type="journal article" date="2023" name="IMA Fungus">
        <title>Comparative genomic study of the Penicillium genus elucidates a diverse pangenome and 15 lateral gene transfer events.</title>
        <authorList>
            <person name="Petersen C."/>
            <person name="Sorensen T."/>
            <person name="Nielsen M.R."/>
            <person name="Sondergaard T.E."/>
            <person name="Sorensen J.L."/>
            <person name="Fitzpatrick D.A."/>
            <person name="Frisvad J.C."/>
            <person name="Nielsen K.L."/>
        </authorList>
    </citation>
    <scope>NUCLEOTIDE SEQUENCE</scope>
    <source>
        <strain evidence="3">IBT 29495</strain>
    </source>
</reference>
<sequence>MAQAIEKPEAPAPASSPTPTKLTAKLKLKGPANPEAEAPRATEALPKASDEEFLLTLLEQTKIDYEAATQRLGINKAACRMRLIRLQQKHGFTKVEVKGIPQGKKRAANANKKAGPTSQLPAAADKADAVEDGKKDTDMKEATEN</sequence>
<protein>
    <recommendedName>
        <fullName evidence="2">Myb-like DNA-binding domain-containing protein</fullName>
    </recommendedName>
</protein>
<feature type="region of interest" description="Disordered" evidence="1">
    <location>
        <begin position="29"/>
        <end position="48"/>
    </location>
</feature>
<evidence type="ECO:0000259" key="2">
    <source>
        <dbReference type="Pfam" id="PF22980"/>
    </source>
</evidence>
<keyword evidence="4" id="KW-1185">Reference proteome</keyword>
<feature type="region of interest" description="Disordered" evidence="1">
    <location>
        <begin position="1"/>
        <end position="21"/>
    </location>
</feature>
<evidence type="ECO:0000313" key="3">
    <source>
        <dbReference type="EMBL" id="KAJ5503392.1"/>
    </source>
</evidence>
<organism evidence="3 4">
    <name type="scientific">Penicillium fimorum</name>
    <dbReference type="NCBI Taxonomy" id="1882269"/>
    <lineage>
        <taxon>Eukaryota</taxon>
        <taxon>Fungi</taxon>
        <taxon>Dikarya</taxon>
        <taxon>Ascomycota</taxon>
        <taxon>Pezizomycotina</taxon>
        <taxon>Eurotiomycetes</taxon>
        <taxon>Eurotiomycetidae</taxon>
        <taxon>Eurotiales</taxon>
        <taxon>Aspergillaceae</taxon>
        <taxon>Penicillium</taxon>
    </lineage>
</organism>
<reference evidence="3" key="1">
    <citation type="submission" date="2022-12" db="EMBL/GenBank/DDBJ databases">
        <authorList>
            <person name="Petersen C."/>
        </authorList>
    </citation>
    <scope>NUCLEOTIDE SEQUENCE</scope>
    <source>
        <strain evidence="3">IBT 29495</strain>
    </source>
</reference>
<dbReference type="Pfam" id="PF22980">
    <property type="entry name" value="Myb_DNA-bind_8"/>
    <property type="match status" value="1"/>
</dbReference>
<gene>
    <name evidence="3" type="ORF">N7463_006266</name>
</gene>
<dbReference type="OrthoDB" id="4365092at2759"/>
<feature type="region of interest" description="Disordered" evidence="1">
    <location>
        <begin position="98"/>
        <end position="145"/>
    </location>
</feature>
<accession>A0A9X0C605</accession>
<dbReference type="InterPro" id="IPR054505">
    <property type="entry name" value="Myb_DNA-bind_8"/>
</dbReference>
<dbReference type="AlphaFoldDB" id="A0A9X0C605"/>
<feature type="compositionally biased region" description="Basic and acidic residues" evidence="1">
    <location>
        <begin position="125"/>
        <end position="145"/>
    </location>
</feature>
<evidence type="ECO:0000313" key="4">
    <source>
        <dbReference type="Proteomes" id="UP001149954"/>
    </source>
</evidence>